<feature type="domain" description="Secretion system C-terminal sorting" evidence="3">
    <location>
        <begin position="555"/>
        <end position="619"/>
    </location>
</feature>
<gene>
    <name evidence="4" type="ORF">JET18_01040</name>
</gene>
<reference evidence="4 5" key="1">
    <citation type="submission" date="2020-12" db="EMBL/GenBank/DDBJ databases">
        <title>Chryseobacterium endoalhailicus sp. nov., isolated from seed of leguminous plant.</title>
        <authorList>
            <person name="Zhang X."/>
        </authorList>
    </citation>
    <scope>NUCLEOTIDE SEQUENCE [LARGE SCALE GENOMIC DNA]</scope>
    <source>
        <strain evidence="4 5">L7</strain>
    </source>
</reference>
<dbReference type="InterPro" id="IPR026444">
    <property type="entry name" value="Secre_tail"/>
</dbReference>
<evidence type="ECO:0000313" key="5">
    <source>
        <dbReference type="Proteomes" id="UP000661696"/>
    </source>
</evidence>
<evidence type="ECO:0000256" key="2">
    <source>
        <dbReference type="SAM" id="SignalP"/>
    </source>
</evidence>
<evidence type="ECO:0000313" key="4">
    <source>
        <dbReference type="EMBL" id="MBL1219399.1"/>
    </source>
</evidence>
<name>A0ABS1QBA6_9FLAO</name>
<dbReference type="Pfam" id="PF18962">
    <property type="entry name" value="Por_Secre_tail"/>
    <property type="match status" value="1"/>
</dbReference>
<keyword evidence="5" id="KW-1185">Reference proteome</keyword>
<keyword evidence="1 2" id="KW-0732">Signal</keyword>
<dbReference type="Pfam" id="PF03382">
    <property type="entry name" value="DUF285"/>
    <property type="match status" value="2"/>
</dbReference>
<dbReference type="NCBIfam" id="TIGR02167">
    <property type="entry name" value="Liste_lipo_26"/>
    <property type="match status" value="3"/>
</dbReference>
<proteinExistence type="predicted"/>
<dbReference type="InterPro" id="IPR005046">
    <property type="entry name" value="DUF285"/>
</dbReference>
<accession>A0ABS1QBA6</accession>
<dbReference type="InterPro" id="IPR011889">
    <property type="entry name" value="Liste_lipo_26"/>
</dbReference>
<organism evidence="4 5">
    <name type="scientific">Chryseobacterium endalhagicum</name>
    <dbReference type="NCBI Taxonomy" id="2797638"/>
    <lineage>
        <taxon>Bacteria</taxon>
        <taxon>Pseudomonadati</taxon>
        <taxon>Bacteroidota</taxon>
        <taxon>Flavobacteriia</taxon>
        <taxon>Flavobacteriales</taxon>
        <taxon>Weeksellaceae</taxon>
        <taxon>Chryseobacterium group</taxon>
        <taxon>Chryseobacterium</taxon>
    </lineage>
</organism>
<sequence length="621" mass="69584">MKVKYLLFSIFLMLCCHIKAQNEFITVWKPSNTGSLPTQSTATQILFPGIGTDYNIYWEEVGYPAHNGTLTHVTTVLGTPLLIEFGTPLNPTAGNATYTLKINPEIGNFHRICFYGPSPMVKGDHYKIIDVTQWGDTKWSSMENAFFYCEEMDVTATDIPFLDNVTNMSGIFGGCYKLVGNPTINDWDVSHVTNMRQSFYFAKVFNQPISNWDISNVTDISSMFVYTEQFNQPIGVWNTSNVTSMAWTFLFSKVFNQPLANWDTSKVTDMSQMFADTELFNQPIGNWNTSRVKDMSGMFSSTLMFNQPLATWDTSSATNISYMFGGAEKFNQPIGNWNTSMVKNMSGTFSETKVFDQPIASWDTSQVTSMSFMFGFAEKFNQPIGNWNTSMVASMQNMFYHSFLFNQPIGSWDTSNVTNMQGMFTDNPIFNQPIGTWDTSAVTDMRFMFKNAAVFNQDLGSLNLYAVTQINAMLDSSGLSCTKYNSTLQGWANSISTPNALSLGASGLAYSSPQAVTARNSLINFKNWTITNDTYDPECNVLATSETNKNSGLNIYPNPVKNTLFFSQELKNIEIYSIDGKLLKRSSKGNHIDLPELLKGIYIVKADDDSGNPLSKKIIKD</sequence>
<feature type="chain" id="PRO_5045244504" evidence="2">
    <location>
        <begin position="21"/>
        <end position="621"/>
    </location>
</feature>
<feature type="signal peptide" evidence="2">
    <location>
        <begin position="1"/>
        <end position="20"/>
    </location>
</feature>
<comment type="caution">
    <text evidence="4">The sequence shown here is derived from an EMBL/GenBank/DDBJ whole genome shotgun (WGS) entry which is preliminary data.</text>
</comment>
<dbReference type="Proteomes" id="UP000661696">
    <property type="component" value="Unassembled WGS sequence"/>
</dbReference>
<protein>
    <submittedName>
        <fullName evidence="4">BspA family leucine-rich repeat surface protein</fullName>
    </submittedName>
</protein>
<evidence type="ECO:0000256" key="1">
    <source>
        <dbReference type="ARBA" id="ARBA00022729"/>
    </source>
</evidence>
<dbReference type="NCBIfam" id="TIGR04183">
    <property type="entry name" value="Por_Secre_tail"/>
    <property type="match status" value="1"/>
</dbReference>
<evidence type="ECO:0000259" key="3">
    <source>
        <dbReference type="Pfam" id="PF18962"/>
    </source>
</evidence>
<dbReference type="RefSeq" id="WP_202088552.1">
    <property type="nucleotide sequence ID" value="NZ_JAELVM010000001.1"/>
</dbReference>
<dbReference type="EMBL" id="JAELVM010000001">
    <property type="protein sequence ID" value="MBL1219399.1"/>
    <property type="molecule type" value="Genomic_DNA"/>
</dbReference>